<name>A0A1E7F8V4_9STRA</name>
<dbReference type="EMBL" id="KV784360">
    <property type="protein sequence ID" value="OEU14263.1"/>
    <property type="molecule type" value="Genomic_DNA"/>
</dbReference>
<dbReference type="InterPro" id="IPR016024">
    <property type="entry name" value="ARM-type_fold"/>
</dbReference>
<keyword evidence="3" id="KW-0833">Ubl conjugation pathway</keyword>
<evidence type="ECO:0000256" key="1">
    <source>
        <dbReference type="ARBA" id="ARBA00007657"/>
    </source>
</evidence>
<dbReference type="PANTHER" id="PTHR12696">
    <property type="entry name" value="TIP120"/>
    <property type="match status" value="1"/>
</dbReference>
<evidence type="ECO:0000259" key="5">
    <source>
        <dbReference type="Pfam" id="PF08623"/>
    </source>
</evidence>
<feature type="compositionally biased region" description="Basic residues" evidence="4">
    <location>
        <begin position="1"/>
        <end position="12"/>
    </location>
</feature>
<gene>
    <name evidence="6" type="ORF">FRACYDRAFT_187897</name>
</gene>
<reference evidence="6 7" key="1">
    <citation type="submission" date="2016-09" db="EMBL/GenBank/DDBJ databases">
        <title>Extensive genetic diversity and differential bi-allelic expression allows diatom success in the polar Southern Ocean.</title>
        <authorList>
            <consortium name="DOE Joint Genome Institute"/>
            <person name="Mock T."/>
            <person name="Otillar R.P."/>
            <person name="Strauss J."/>
            <person name="Dupont C."/>
            <person name="Frickenhaus S."/>
            <person name="Maumus F."/>
            <person name="Mcmullan M."/>
            <person name="Sanges R."/>
            <person name="Schmutz J."/>
            <person name="Toseland A."/>
            <person name="Valas R."/>
            <person name="Veluchamy A."/>
            <person name="Ward B.J."/>
            <person name="Allen A."/>
            <person name="Barry K."/>
            <person name="Falciatore A."/>
            <person name="Ferrante M."/>
            <person name="Fortunato A.E."/>
            <person name="Gloeckner G."/>
            <person name="Gruber A."/>
            <person name="Hipkin R."/>
            <person name="Janech M."/>
            <person name="Kroth P."/>
            <person name="Leese F."/>
            <person name="Lindquist E."/>
            <person name="Lyon B.R."/>
            <person name="Martin J."/>
            <person name="Mayer C."/>
            <person name="Parker M."/>
            <person name="Quesneville H."/>
            <person name="Raymond J."/>
            <person name="Uhlig C."/>
            <person name="Valentin K.U."/>
            <person name="Worden A.Z."/>
            <person name="Armbrust E.V."/>
            <person name="Bowler C."/>
            <person name="Green B."/>
            <person name="Moulton V."/>
            <person name="Van Oosterhout C."/>
            <person name="Grigoriev I."/>
        </authorList>
    </citation>
    <scope>NUCLEOTIDE SEQUENCE [LARGE SCALE GENOMIC DNA]</scope>
    <source>
        <strain evidence="6 7">CCMP1102</strain>
    </source>
</reference>
<feature type="domain" description="TATA-binding protein interacting (TIP20)" evidence="5">
    <location>
        <begin position="1259"/>
        <end position="1414"/>
    </location>
</feature>
<dbReference type="KEGG" id="fcy:FRACYDRAFT_187897"/>
<keyword evidence="2" id="KW-0677">Repeat</keyword>
<evidence type="ECO:0000256" key="2">
    <source>
        <dbReference type="ARBA" id="ARBA00022737"/>
    </source>
</evidence>
<dbReference type="Gene3D" id="1.25.10.10">
    <property type="entry name" value="Leucine-rich Repeat Variant"/>
    <property type="match status" value="1"/>
</dbReference>
<comment type="similarity">
    <text evidence="1">Belongs to the CAND family.</text>
</comment>
<feature type="region of interest" description="Disordered" evidence="4">
    <location>
        <begin position="397"/>
        <end position="440"/>
    </location>
</feature>
<sequence length="1430" mass="155949">MSSSSHHHHHGSRSSSSSSSSSSSINALLKKTEHYDKDERYMATSDLCELLKRPTSLSSSSSGDSNSNSNKNMSNSTKNFDSSTERRICTAVLRLLHDKSNDVQAVAVKTLGVLLQTVPQELVLEIGDSLTDQVLDAGKSELRDVYSIGLRTLVKTIPGTMGDSTSNRLITRLLDGIRNSTTSSAKEIAEAKEKEEIVLSCLDVLTDLLGRFGATSIAVTRQHEPVLQICLQLISNKGDEQTSPVVRKRAGTALGCLSIVLSDALLVSAVERLLSQIEDNNNTANSSSTTTTVGGSNMENTRALIRTMCTISGAVGHRLQQPQIDRIIPIFLTFTNPEKASTDANELRESCFMGFESFVQKCPTQVEPHLDKIIQAALAYMSYDPNYSYGIEDAEKANGDGNGMEEDNESDYGYDDDDNDDGDGGYEDDGDDDFYDDDDDDESWKVRRSAIRSLLAVVETNKHNPGFLWSKSYLVRRKKTVDCVASALVGRFKEREENCRVGILETFTKLLQVTTKEITSKHNTSNLKFSGNSNVDNDDTKMDETSDVGITIVDLQGKYAPAIVKGCEKLMGIKKGNERSKSYALSLLSTLCMAPGGVGGKDEILSVFTHVQTFLGDGNDDDKDEDANNGGNHHKVDTTSKALRLDALSLIVAMLESNNHNPNHIREGLSSALLPQLCNATKEHWYKVIAEALRALAAVPKFFSGTTDTGTKKETTDIAIRLYDSIEPLLAARDVDQEIKECALLATSSLLSELHTNLQKEHISRLSILLLERLTNETTRIPAIKTFSSICSSKNGRDIDFATGTGTGKNNKGILGDSITTMSGFLKMQSRSLRQTSLEALDVVITNHGSTIKPKKVATELYSSLLEELADLVIDTDLHISHLSLRASISALKVCPDSGPSVKDHLLPRALVLSTSPLLQDLALESLLALLEQIVISDAVDFQEVLDMLHGRLSKASESGSAKHAIYNLAQCIAVITSATTSSKQQGVVTDFLKVLNKSSTPTDEEELRKVQLSLLVLGDLGRMVDLGSISDNDDIPKKLNAIYMGYFDSPSEDLKNASAYSLGRAAVGDTQSVFLPAIVNSLEENDTNEKKQYLLLSALRGFIQSSYAQSGGDGIASTLPLILPHLINHASDEKEGIRSMVAECLGSLTCMQPAIMCDKLCKMAEDHSAITVTDKGTVDADDTVSKKNAFVCWTVAISLKHAIAGKADPTQLSPYVPKILKLLLLDQKELGARNAALLMVYSAVHHMPQLVSGSNIMKDQITPALYEVATFKLQRKIDLGPFSHTVDDALPLRKAALSIFATILENLPGSLDIGTFMPVLAATLKDVEDIQLQAHQIVMTMCVRQPTYMVAAVETFVEPLEKTMNRKVGTKTGTELERLIDWKKSALRTMVALSKVDGTMNSRKFAEFVERIKGNSKFRSALDAIEEER</sequence>
<dbReference type="InterPro" id="IPR011989">
    <property type="entry name" value="ARM-like"/>
</dbReference>
<protein>
    <submittedName>
        <fullName evidence="6">ARM repeat-containing protein</fullName>
    </submittedName>
</protein>
<feature type="compositionally biased region" description="Acidic residues" evidence="4">
    <location>
        <begin position="403"/>
        <end position="440"/>
    </location>
</feature>
<dbReference type="InterPro" id="IPR013932">
    <property type="entry name" value="TATA-bd_TIP120"/>
</dbReference>
<feature type="compositionally biased region" description="Low complexity" evidence="4">
    <location>
        <begin position="56"/>
        <end position="76"/>
    </location>
</feature>
<dbReference type="OrthoDB" id="6260732at2759"/>
<dbReference type="Pfam" id="PF08623">
    <property type="entry name" value="TIP120"/>
    <property type="match status" value="1"/>
</dbReference>
<evidence type="ECO:0000256" key="3">
    <source>
        <dbReference type="ARBA" id="ARBA00022786"/>
    </source>
</evidence>
<keyword evidence="7" id="KW-1185">Reference proteome</keyword>
<accession>A0A1E7F8V4</accession>
<dbReference type="InParanoid" id="A0A1E7F8V4"/>
<dbReference type="Proteomes" id="UP000095751">
    <property type="component" value="Unassembled WGS sequence"/>
</dbReference>
<evidence type="ECO:0000313" key="6">
    <source>
        <dbReference type="EMBL" id="OEU14263.1"/>
    </source>
</evidence>
<feature type="region of interest" description="Disordered" evidence="4">
    <location>
        <begin position="1"/>
        <end position="36"/>
    </location>
</feature>
<organism evidence="6 7">
    <name type="scientific">Fragilariopsis cylindrus CCMP1102</name>
    <dbReference type="NCBI Taxonomy" id="635003"/>
    <lineage>
        <taxon>Eukaryota</taxon>
        <taxon>Sar</taxon>
        <taxon>Stramenopiles</taxon>
        <taxon>Ochrophyta</taxon>
        <taxon>Bacillariophyta</taxon>
        <taxon>Bacillariophyceae</taxon>
        <taxon>Bacillariophycidae</taxon>
        <taxon>Bacillariales</taxon>
        <taxon>Bacillariaceae</taxon>
        <taxon>Fragilariopsis</taxon>
    </lineage>
</organism>
<dbReference type="GO" id="GO:0010265">
    <property type="term" value="P:SCF complex assembly"/>
    <property type="evidence" value="ECO:0007669"/>
    <property type="project" value="InterPro"/>
</dbReference>
<feature type="region of interest" description="Disordered" evidence="4">
    <location>
        <begin position="54"/>
        <end position="81"/>
    </location>
</feature>
<proteinExistence type="inferred from homology"/>
<dbReference type="Pfam" id="PF25782">
    <property type="entry name" value="TPR_CAND1"/>
    <property type="match status" value="1"/>
</dbReference>
<dbReference type="InterPro" id="IPR039852">
    <property type="entry name" value="CAND1/CAND2"/>
</dbReference>
<feature type="compositionally biased region" description="Low complexity" evidence="4">
    <location>
        <begin position="13"/>
        <end position="24"/>
    </location>
</feature>
<evidence type="ECO:0000256" key="4">
    <source>
        <dbReference type="SAM" id="MobiDB-lite"/>
    </source>
</evidence>
<dbReference type="SUPFAM" id="SSF48371">
    <property type="entry name" value="ARM repeat"/>
    <property type="match status" value="1"/>
</dbReference>
<evidence type="ECO:0000313" key="7">
    <source>
        <dbReference type="Proteomes" id="UP000095751"/>
    </source>
</evidence>